<reference evidence="2 3" key="1">
    <citation type="submission" date="2024-11" db="EMBL/GenBank/DDBJ databases">
        <title>Chromosome-level genome assembly of the freshwater bivalve Anodonta woodiana.</title>
        <authorList>
            <person name="Chen X."/>
        </authorList>
    </citation>
    <scope>NUCLEOTIDE SEQUENCE [LARGE SCALE GENOMIC DNA]</scope>
    <source>
        <strain evidence="2">MN2024</strain>
        <tissue evidence="2">Gills</tissue>
    </source>
</reference>
<sequence>MDRIRAMSQAESRSLSPIHKIPTITSPELGREGIVFTPTADKELEAILSREDVTTPATTEPSSSGLKLRTETGSSGEDGEESLTEKEDEEGDGSSQVTHTPGETTEGEEVEPELDEMKGEKLQEKDKKDKLEVLGDERPSSNVRFAPHLEVTSIPARITTPLGPSRLSLMGDVKGSRLSTAGFTSDR</sequence>
<feature type="compositionally biased region" description="Acidic residues" evidence="1">
    <location>
        <begin position="105"/>
        <end position="114"/>
    </location>
</feature>
<proteinExistence type="predicted"/>
<feature type="compositionally biased region" description="Polar residues" evidence="1">
    <location>
        <begin position="55"/>
        <end position="65"/>
    </location>
</feature>
<protein>
    <submittedName>
        <fullName evidence="2">Uncharacterized protein</fullName>
    </submittedName>
</protein>
<evidence type="ECO:0000256" key="1">
    <source>
        <dbReference type="SAM" id="MobiDB-lite"/>
    </source>
</evidence>
<keyword evidence="3" id="KW-1185">Reference proteome</keyword>
<gene>
    <name evidence="2" type="ORF">ACJMK2_005749</name>
</gene>
<evidence type="ECO:0000313" key="3">
    <source>
        <dbReference type="Proteomes" id="UP001634394"/>
    </source>
</evidence>
<feature type="compositionally biased region" description="Basic and acidic residues" evidence="1">
    <location>
        <begin position="115"/>
        <end position="139"/>
    </location>
</feature>
<feature type="region of interest" description="Disordered" evidence="1">
    <location>
        <begin position="1"/>
        <end position="139"/>
    </location>
</feature>
<dbReference type="Proteomes" id="UP001634394">
    <property type="component" value="Unassembled WGS sequence"/>
</dbReference>
<dbReference type="AlphaFoldDB" id="A0ABD3VU63"/>
<accession>A0ABD3VU63</accession>
<feature type="compositionally biased region" description="Acidic residues" evidence="1">
    <location>
        <begin position="77"/>
        <end position="92"/>
    </location>
</feature>
<organism evidence="2 3">
    <name type="scientific">Sinanodonta woodiana</name>
    <name type="common">Chinese pond mussel</name>
    <name type="synonym">Anodonta woodiana</name>
    <dbReference type="NCBI Taxonomy" id="1069815"/>
    <lineage>
        <taxon>Eukaryota</taxon>
        <taxon>Metazoa</taxon>
        <taxon>Spiralia</taxon>
        <taxon>Lophotrochozoa</taxon>
        <taxon>Mollusca</taxon>
        <taxon>Bivalvia</taxon>
        <taxon>Autobranchia</taxon>
        <taxon>Heteroconchia</taxon>
        <taxon>Palaeoheterodonta</taxon>
        <taxon>Unionida</taxon>
        <taxon>Unionoidea</taxon>
        <taxon>Unionidae</taxon>
        <taxon>Unioninae</taxon>
        <taxon>Sinanodonta</taxon>
    </lineage>
</organism>
<name>A0ABD3VU63_SINWO</name>
<dbReference type="EMBL" id="JBJQND010000010">
    <property type="protein sequence ID" value="KAL3864037.1"/>
    <property type="molecule type" value="Genomic_DNA"/>
</dbReference>
<comment type="caution">
    <text evidence="2">The sequence shown here is derived from an EMBL/GenBank/DDBJ whole genome shotgun (WGS) entry which is preliminary data.</text>
</comment>
<evidence type="ECO:0000313" key="2">
    <source>
        <dbReference type="EMBL" id="KAL3864037.1"/>
    </source>
</evidence>
<feature type="compositionally biased region" description="Basic and acidic residues" evidence="1">
    <location>
        <begin position="40"/>
        <end position="53"/>
    </location>
</feature>